<dbReference type="Pfam" id="PF05023">
    <property type="entry name" value="Phytochelatin"/>
    <property type="match status" value="1"/>
</dbReference>
<dbReference type="OrthoDB" id="448954at2759"/>
<dbReference type="PANTHER" id="PTHR33447">
    <property type="entry name" value="GLUTATHIONE GAMMA-GLUTAMYLCYSTEINYLTRANSFERASE"/>
    <property type="match status" value="1"/>
</dbReference>
<gene>
    <name evidence="7" type="ORF">Pyn_17532</name>
</gene>
<dbReference type="SUPFAM" id="SSF54001">
    <property type="entry name" value="Cysteine proteinases"/>
    <property type="match status" value="1"/>
</dbReference>
<evidence type="ECO:0000313" key="7">
    <source>
        <dbReference type="EMBL" id="PQM38823.1"/>
    </source>
</evidence>
<dbReference type="Proteomes" id="UP000250321">
    <property type="component" value="Unassembled WGS sequence"/>
</dbReference>
<evidence type="ECO:0000256" key="5">
    <source>
        <dbReference type="ARBA" id="ARBA00023315"/>
    </source>
</evidence>
<dbReference type="PROSITE" id="PS51443">
    <property type="entry name" value="PCS"/>
    <property type="match status" value="1"/>
</dbReference>
<dbReference type="GO" id="GO:0010273">
    <property type="term" value="P:detoxification of copper ion"/>
    <property type="evidence" value="ECO:0007669"/>
    <property type="project" value="TreeGrafter"/>
</dbReference>
<feature type="domain" description="Peptidase C83" evidence="6">
    <location>
        <begin position="1"/>
        <end position="250"/>
    </location>
</feature>
<dbReference type="GO" id="GO:0046938">
    <property type="term" value="P:phytochelatin biosynthetic process"/>
    <property type="evidence" value="ECO:0007669"/>
    <property type="project" value="InterPro"/>
</dbReference>
<dbReference type="Gene3D" id="3.90.70.30">
    <property type="entry name" value="Phytochelatin synthase, N-terminal domain"/>
    <property type="match status" value="1"/>
</dbReference>
<dbReference type="InterPro" id="IPR038765">
    <property type="entry name" value="Papain-like_cys_pep_sf"/>
</dbReference>
<evidence type="ECO:0000313" key="8">
    <source>
        <dbReference type="Proteomes" id="UP000250321"/>
    </source>
</evidence>
<reference evidence="7 8" key="1">
    <citation type="submission" date="2018-02" db="EMBL/GenBank/DDBJ databases">
        <title>Draft genome of wild Prunus yedoensis var. nudiflora.</title>
        <authorList>
            <person name="Baek S."/>
            <person name="Kim J.-H."/>
            <person name="Choi K."/>
            <person name="Kim G.-B."/>
            <person name="Cho A."/>
            <person name="Jang H."/>
            <person name="Shin C.-H."/>
            <person name="Yu H.-J."/>
            <person name="Mun J.-H."/>
        </authorList>
    </citation>
    <scope>NUCLEOTIDE SEQUENCE [LARGE SCALE GENOMIC DNA]</scope>
    <source>
        <strain evidence="8">cv. Jeju island</strain>
        <tissue evidence="7">Leaf</tissue>
    </source>
</reference>
<accession>A0A314UMW7</accession>
<name>A0A314UMW7_PRUYE</name>
<evidence type="ECO:0000256" key="3">
    <source>
        <dbReference type="ARBA" id="ARBA00022679"/>
    </source>
</evidence>
<evidence type="ECO:0000256" key="2">
    <source>
        <dbReference type="ARBA" id="ARBA00022539"/>
    </source>
</evidence>
<proteinExistence type="predicted"/>
<dbReference type="PANTHER" id="PTHR33447:SF19">
    <property type="entry name" value="GLUTATHIONE GAMMA-GLUTAMYLCYSTEINYLTRANSFERASE"/>
    <property type="match status" value="1"/>
</dbReference>
<keyword evidence="2" id="KW-0104">Cadmium</keyword>
<dbReference type="EC" id="2.3.2.15" evidence="1"/>
<dbReference type="InterPro" id="IPR038156">
    <property type="entry name" value="PCS_N_sf"/>
</dbReference>
<dbReference type="InterPro" id="IPR040409">
    <property type="entry name" value="PCS-like"/>
</dbReference>
<evidence type="ECO:0000256" key="4">
    <source>
        <dbReference type="ARBA" id="ARBA00022723"/>
    </source>
</evidence>
<evidence type="ECO:0000259" key="6">
    <source>
        <dbReference type="PROSITE" id="PS51443"/>
    </source>
</evidence>
<comment type="caution">
    <text evidence="7">The sequence shown here is derived from an EMBL/GenBank/DDBJ whole genome shotgun (WGS) entry which is preliminary data.</text>
</comment>
<organism evidence="7 8">
    <name type="scientific">Prunus yedoensis var. nudiflora</name>
    <dbReference type="NCBI Taxonomy" id="2094558"/>
    <lineage>
        <taxon>Eukaryota</taxon>
        <taxon>Viridiplantae</taxon>
        <taxon>Streptophyta</taxon>
        <taxon>Embryophyta</taxon>
        <taxon>Tracheophyta</taxon>
        <taxon>Spermatophyta</taxon>
        <taxon>Magnoliopsida</taxon>
        <taxon>eudicotyledons</taxon>
        <taxon>Gunneridae</taxon>
        <taxon>Pentapetalae</taxon>
        <taxon>rosids</taxon>
        <taxon>fabids</taxon>
        <taxon>Rosales</taxon>
        <taxon>Rosaceae</taxon>
        <taxon>Amygdaloideae</taxon>
        <taxon>Amygdaleae</taxon>
        <taxon>Prunus</taxon>
    </lineage>
</organism>
<dbReference type="InterPro" id="IPR007719">
    <property type="entry name" value="PCS_N"/>
</dbReference>
<dbReference type="STRING" id="2094558.A0A314UMW7"/>
<dbReference type="GO" id="GO:0046872">
    <property type="term" value="F:metal ion binding"/>
    <property type="evidence" value="ECO:0007669"/>
    <property type="project" value="UniProtKB-KW"/>
</dbReference>
<dbReference type="EMBL" id="PJQY01003272">
    <property type="protein sequence ID" value="PQM38823.1"/>
    <property type="molecule type" value="Genomic_DNA"/>
</dbReference>
<keyword evidence="3 7" id="KW-0808">Transferase</keyword>
<evidence type="ECO:0000256" key="1">
    <source>
        <dbReference type="ARBA" id="ARBA00012468"/>
    </source>
</evidence>
<dbReference type="InterPro" id="IPR015407">
    <property type="entry name" value="Phytochelatin_synthase_C"/>
</dbReference>
<keyword evidence="4" id="KW-0479">Metal-binding</keyword>
<dbReference type="AlphaFoldDB" id="A0A314UMW7"/>
<dbReference type="GO" id="GO:0016756">
    <property type="term" value="F:glutathione gamma-glutamylcysteinyltransferase activity"/>
    <property type="evidence" value="ECO:0007669"/>
    <property type="project" value="UniProtKB-EC"/>
</dbReference>
<dbReference type="Pfam" id="PF09328">
    <property type="entry name" value="Phytochelatin_C"/>
    <property type="match status" value="1"/>
</dbReference>
<protein>
    <recommendedName>
        <fullName evidence="1">glutathione gamma-glutamylcysteinyltransferase</fullName>
        <ecNumber evidence="1">2.3.2.15</ecNumber>
    </recommendedName>
</protein>
<keyword evidence="5" id="KW-0012">Acyltransferase</keyword>
<keyword evidence="8" id="KW-1185">Reference proteome</keyword>
<sequence>MAVAGLYRRELPSPPAIEFASPDGKKLFTEALGNGTMEGFFKLISYYQTQSEPAYCGLATLAVVLNALAIDPGRKWKGPWRWFDDSMLDCCEPLAKIKAEGITFGKVACLAHCNGAEVNAFRTHESSSCRHEGWNSIAKYLIEDVPLLLKSEDVKDVQNVISVVFKSPPADLREFIKWVAEVRRQEDGNPIVNKEEKGRLAIKEEVLKQVKETELFKHVTTWLASKNSLCKDTVSLGGKDTLPEIAANVCCQGAKVLAGKVSSLDGMCCRKTDTKVLKSNGEKPVTVVSGTVTTNGMEQAVDMLVPSCQTDPSSLCSFYHGSCIGMHPSTCDVLTVLLLALPQHTWSGIKEEKLLAEINSLISTDCLPTLLQGEVQYLQRQVHFLVRD</sequence>
<dbReference type="GO" id="GO:0098849">
    <property type="term" value="P:cellular detoxification of cadmium ion"/>
    <property type="evidence" value="ECO:0007669"/>
    <property type="project" value="TreeGrafter"/>
</dbReference>